<dbReference type="GO" id="GO:0032259">
    <property type="term" value="P:methylation"/>
    <property type="evidence" value="ECO:0007669"/>
    <property type="project" value="UniProtKB-KW"/>
</dbReference>
<dbReference type="GO" id="GO:0008168">
    <property type="term" value="F:methyltransferase activity"/>
    <property type="evidence" value="ECO:0007669"/>
    <property type="project" value="UniProtKB-KW"/>
</dbReference>
<dbReference type="HOGENOM" id="CLU_085338_0_0_0"/>
<dbReference type="InterPro" id="IPR041698">
    <property type="entry name" value="Methyltransf_25"/>
</dbReference>
<dbReference type="EMBL" id="AATS01000003">
    <property type="protein sequence ID" value="EAU55450.1"/>
    <property type="molecule type" value="Genomic_DNA"/>
</dbReference>
<evidence type="ECO:0000313" key="2">
    <source>
        <dbReference type="EMBL" id="EAU55450.1"/>
    </source>
</evidence>
<organism evidence="2 3">
    <name type="scientific">Mariprofundus ferrooxydans PV-1</name>
    <dbReference type="NCBI Taxonomy" id="314345"/>
    <lineage>
        <taxon>Bacteria</taxon>
        <taxon>Pseudomonadati</taxon>
        <taxon>Pseudomonadota</taxon>
        <taxon>Candidatius Mariprofundia</taxon>
        <taxon>Mariprofundales</taxon>
        <taxon>Mariprofundaceae</taxon>
        <taxon>Mariprofundus</taxon>
    </lineage>
</organism>
<proteinExistence type="predicted"/>
<reference evidence="2 3" key="1">
    <citation type="submission" date="2006-09" db="EMBL/GenBank/DDBJ databases">
        <authorList>
            <person name="Emerson D."/>
            <person name="Ferriera S."/>
            <person name="Johnson J."/>
            <person name="Kravitz S."/>
            <person name="Halpern A."/>
            <person name="Remington K."/>
            <person name="Beeson K."/>
            <person name="Tran B."/>
            <person name="Rogers Y.-H."/>
            <person name="Friedman R."/>
            <person name="Venter J.C."/>
        </authorList>
    </citation>
    <scope>NUCLEOTIDE SEQUENCE [LARGE SCALE GENOMIC DNA]</scope>
    <source>
        <strain evidence="2 3">PV-1</strain>
    </source>
</reference>
<dbReference type="eggNOG" id="COG3963">
    <property type="taxonomic scope" value="Bacteria"/>
</dbReference>
<dbReference type="STRING" id="314344.AL013_06615"/>
<gene>
    <name evidence="2" type="ORF">SPV1_11976</name>
</gene>
<keyword evidence="2" id="KW-0808">Transferase</keyword>
<feature type="domain" description="Methyltransferase" evidence="1">
    <location>
        <begin position="12"/>
        <end position="105"/>
    </location>
</feature>
<comment type="caution">
    <text evidence="2">The sequence shown here is derived from an EMBL/GenBank/DDBJ whole genome shotgun (WGS) entry which is preliminary data.</text>
</comment>
<accession>Q0F0U1</accession>
<dbReference type="InParanoid" id="Q0F0U1"/>
<dbReference type="AlphaFoldDB" id="Q0F0U1"/>
<sequence length="148" mass="16438">MVGLLPLETEVVVEFGAGTGPMTKALLDTGFSPDNLYVFELSEQLCLHLKNRFPAVHVINASAADIMDLDRKVCAIISSLPLKSIPDATVSEILAAAQKKLRPGGYFVQFTYDLIRYHEVFDVGFRHVSKHVVWANLPPARIDIFQKI</sequence>
<dbReference type="Gene3D" id="3.40.50.150">
    <property type="entry name" value="Vaccinia Virus protein VP39"/>
    <property type="match status" value="1"/>
</dbReference>
<name>Q0F0U1_9PROT</name>
<evidence type="ECO:0000313" key="3">
    <source>
        <dbReference type="Proteomes" id="UP000005297"/>
    </source>
</evidence>
<dbReference type="SUPFAM" id="SSF53335">
    <property type="entry name" value="S-adenosyl-L-methionine-dependent methyltransferases"/>
    <property type="match status" value="1"/>
</dbReference>
<dbReference type="CDD" id="cd02440">
    <property type="entry name" value="AdoMet_MTases"/>
    <property type="match status" value="1"/>
</dbReference>
<dbReference type="Pfam" id="PF13649">
    <property type="entry name" value="Methyltransf_25"/>
    <property type="match status" value="1"/>
</dbReference>
<dbReference type="InterPro" id="IPR029063">
    <property type="entry name" value="SAM-dependent_MTases_sf"/>
</dbReference>
<protein>
    <submittedName>
        <fullName evidence="2">Phospholipid N-methyltransferase-like protein</fullName>
    </submittedName>
</protein>
<evidence type="ECO:0000259" key="1">
    <source>
        <dbReference type="Pfam" id="PF13649"/>
    </source>
</evidence>
<keyword evidence="2" id="KW-0489">Methyltransferase</keyword>
<dbReference type="Proteomes" id="UP000005297">
    <property type="component" value="Unassembled WGS sequence"/>
</dbReference>
<keyword evidence="3" id="KW-1185">Reference proteome</keyword>
<dbReference type="OrthoDB" id="9805585at2"/>